<reference evidence="6 7" key="1">
    <citation type="journal article" date="2023" name="bioRxiv">
        <title>Conserved and derived expression patterns and positive selection on dental genes reveal complex evolutionary context of ever-growing rodent molars.</title>
        <authorList>
            <person name="Calamari Z.T."/>
            <person name="Song A."/>
            <person name="Cohen E."/>
            <person name="Akter M."/>
            <person name="Roy R.D."/>
            <person name="Hallikas O."/>
            <person name="Christensen M.M."/>
            <person name="Li P."/>
            <person name="Marangoni P."/>
            <person name="Jernvall J."/>
            <person name="Klein O.D."/>
        </authorList>
    </citation>
    <scope>NUCLEOTIDE SEQUENCE [LARGE SCALE GENOMIC DNA]</scope>
    <source>
        <strain evidence="6">V071</strain>
    </source>
</reference>
<dbReference type="Pfam" id="PF12509">
    <property type="entry name" value="DUF3715"/>
    <property type="match status" value="2"/>
</dbReference>
<feature type="compositionally biased region" description="Low complexity" evidence="2">
    <location>
        <begin position="1"/>
        <end position="14"/>
    </location>
</feature>
<feature type="domain" description="TASOR pseudo-PARP" evidence="3">
    <location>
        <begin position="178"/>
        <end position="241"/>
    </location>
</feature>
<evidence type="ECO:0008006" key="8">
    <source>
        <dbReference type="Google" id="ProtNLM"/>
    </source>
</evidence>
<feature type="region of interest" description="Disordered" evidence="2">
    <location>
        <begin position="585"/>
        <end position="612"/>
    </location>
</feature>
<comment type="caution">
    <text evidence="6">The sequence shown here is derived from an EMBL/GenBank/DDBJ whole genome shotgun (WGS) entry which is preliminary data.</text>
</comment>
<dbReference type="GO" id="GO:0003682">
    <property type="term" value="F:chromatin binding"/>
    <property type="evidence" value="ECO:0007669"/>
    <property type="project" value="TreeGrafter"/>
</dbReference>
<dbReference type="GO" id="GO:0005654">
    <property type="term" value="C:nucleoplasm"/>
    <property type="evidence" value="ECO:0007669"/>
    <property type="project" value="TreeGrafter"/>
</dbReference>
<dbReference type="InterPro" id="IPR022188">
    <property type="entry name" value="TASOR_DUF3715"/>
</dbReference>
<gene>
    <name evidence="6" type="ORF">U0070_012345</name>
</gene>
<feature type="compositionally biased region" description="Gly residues" evidence="2">
    <location>
        <begin position="15"/>
        <end position="24"/>
    </location>
</feature>
<dbReference type="PANTHER" id="PTHR16207">
    <property type="entry name" value="SET DOMAIN-CONTAINING PROTEIN"/>
    <property type="match status" value="1"/>
</dbReference>
<name>A0AAW0IYL5_MYOGA</name>
<dbReference type="Pfam" id="PF24630">
    <property type="entry name" value="PIN_TASOR"/>
    <property type="match status" value="1"/>
</dbReference>
<dbReference type="GO" id="GO:0000792">
    <property type="term" value="C:heterochromatin"/>
    <property type="evidence" value="ECO:0007669"/>
    <property type="project" value="TreeGrafter"/>
</dbReference>
<accession>A0AAW0IYL5</accession>
<sequence>MATAAETEASSTDGSWGGCGGGGDDGMKPALPEPESSPQDGGGSFFSAAELGGGGGAGPEETARSHCNEQPQHASEAAAAAVPKGAEEPERPLRRSFQIPRKSREKKEKRRELKFDGRLDKELSESYAFLMVDRYQVQSICEKGLQVGQSKITILGSPSMGNYFAFLGKIKSIYDPLSVKSLEPVLNKNALDPTPKHECHVSKNASRITSLLAYRAYELTQYYFYEYGFDELRQRPRHVCPYAVVSFTYKDDKQTTKFMSSLRSNSFNADRNIVFIFWAIKQLGSYFLCLERVYYTVWKGQLLNKGKLLCYISLRSATRAFLPIKLPEKLDVETVMSIDYLKQKISPALFNKDTYLGPNEVLKNGMYCSLYEVVEKTRIGSNMECLLQKLEKEKLVLVKPLGDRGYLFLLSPCQMISPYEHQNVKSRILHALFLFQEPRCIIITQKGVMNPAPQEKHESISDILKITQFLQFALIQCRKEFQDINTINFHSVVEKYVSEFFKRGFGSGKREFFMFSYDSRLDDKKFLYSAPRNKYHIDDCLHTYIFQPEMYQLPIFKLKELFEENRKRHQFSPLSDYEVQDEEINGSKMKFGKRNSSRGETTDAVQQKSSHSLDYDKDRVKELINLIQCTKKNVGGDPDTEDTRSKNVLKRKLEDLPENMRKFAKTSNSSDNYHLYEESPQSVGLLGHDPNLRLQQEEACNIGDVHKLYNWLSEALANERHSDARHSDAFLTDTVNKALGLSSSGACEELRQKCDYELNPPLDKKDCEQPACTKVENVHFKGAQSPLLEVDAASVKYPTLVSTSEDPNLINVSNFEECSLCPTVSIEHGFLRQHSKSHDEEETEIHWKLIPITGGNARSPEDQHGKHGEKQTPGEKAHFAFLPNVPSSELLLAFWNKITRRTTDTVKGTTEEDLETGQVLTVEEQCVPAAEPPAVSETTENTVLGEFHLFSRKIEEILKQKNVSYVSTISTPIFSAQEKMNRLSEFIYSKTSKAGVQEFVDGLHEKLNTIIIKASAKGGNMPPVSPNHSHTTALNSLGRHIVSISSSDFNSKDLFQPPCPEPLKDISSNEQYSSSIEVEMNQLHHCKELILTSDHTVPGDTALEPVEKEITKSPGDINISAQPALSNFISQLEPEVFNSLVKIMKDVQKNTVKFYIHEEEESVLCKEIKVNIEKEYLTKLGNTECHPDQFLERRSTLDKLLIIIQNEDIADFIHKVPGLVTLKKLPCVSFAGVDSLDDVKNHTYNELFVSGGFIVSDESILNPEVVTIGKNELNTKALSLLSLLNVYQKKHLVEILSYHNCDSQTRNAPEMDCLIRLQAQNIQQRHIVFLTEKTIKMVSSYTDNGIVVATAEDFMQNFKSLVGYHSSVTEENLPQLGANETLESQSALLENGEKDEEDMSLDSGDEISHIEVFSSFHSEILARETKGSSGTDQKNNNQIELQSSLDVQNSLLEDKTSHIDCEERAPIDRVCSEGSAEQDSYSNVQAYQSQLEMSRQFSHFNVLTHQTFLGTPYALASTQSQEDENYFLSAYKNLDREKSPLS</sequence>
<evidence type="ECO:0000313" key="7">
    <source>
        <dbReference type="Proteomes" id="UP001488838"/>
    </source>
</evidence>
<dbReference type="GO" id="GO:0097355">
    <property type="term" value="P:protein localization to heterochromatin"/>
    <property type="evidence" value="ECO:0007669"/>
    <property type="project" value="TreeGrafter"/>
</dbReference>
<dbReference type="EMBL" id="JBBHLL010000077">
    <property type="protein sequence ID" value="KAK7819739.1"/>
    <property type="molecule type" value="Genomic_DNA"/>
</dbReference>
<feature type="region of interest" description="Disordered" evidence="2">
    <location>
        <begin position="853"/>
        <end position="872"/>
    </location>
</feature>
<evidence type="ECO:0000259" key="5">
    <source>
        <dbReference type="Pfam" id="PF24630"/>
    </source>
</evidence>
<organism evidence="6 7">
    <name type="scientific">Myodes glareolus</name>
    <name type="common">Bank vole</name>
    <name type="synonym">Clethrionomys glareolus</name>
    <dbReference type="NCBI Taxonomy" id="447135"/>
    <lineage>
        <taxon>Eukaryota</taxon>
        <taxon>Metazoa</taxon>
        <taxon>Chordata</taxon>
        <taxon>Craniata</taxon>
        <taxon>Vertebrata</taxon>
        <taxon>Euteleostomi</taxon>
        <taxon>Mammalia</taxon>
        <taxon>Eutheria</taxon>
        <taxon>Euarchontoglires</taxon>
        <taxon>Glires</taxon>
        <taxon>Rodentia</taxon>
        <taxon>Myomorpha</taxon>
        <taxon>Muroidea</taxon>
        <taxon>Cricetidae</taxon>
        <taxon>Arvicolinae</taxon>
        <taxon>Myodes</taxon>
    </lineage>
</organism>
<feature type="compositionally biased region" description="Basic and acidic residues" evidence="2">
    <location>
        <begin position="859"/>
        <end position="872"/>
    </location>
</feature>
<dbReference type="PANTHER" id="PTHR16207:SF1">
    <property type="entry name" value="PROTEIN TASOR"/>
    <property type="match status" value="1"/>
</dbReference>
<dbReference type="InterPro" id="IPR056242">
    <property type="entry name" value="PIN_TASOR"/>
</dbReference>
<feature type="compositionally biased region" description="Low complexity" evidence="2">
    <location>
        <begin position="74"/>
        <end position="84"/>
    </location>
</feature>
<evidence type="ECO:0000256" key="2">
    <source>
        <dbReference type="SAM" id="MobiDB-lite"/>
    </source>
</evidence>
<dbReference type="Pfam" id="PF23314">
    <property type="entry name" value="TASOR_alpha-beta"/>
    <property type="match status" value="1"/>
</dbReference>
<dbReference type="InterPro" id="IPR046432">
    <property type="entry name" value="TASOR"/>
</dbReference>
<feature type="domain" description="TASOR PIN" evidence="5">
    <location>
        <begin position="1271"/>
        <end position="1360"/>
    </location>
</feature>
<feature type="domain" description="TASOR pseudo-PARP" evidence="3">
    <location>
        <begin position="112"/>
        <end position="163"/>
    </location>
</feature>
<protein>
    <recommendedName>
        <fullName evidence="8">Protein TASOR</fullName>
    </recommendedName>
</protein>
<evidence type="ECO:0000259" key="4">
    <source>
        <dbReference type="Pfam" id="PF23314"/>
    </source>
</evidence>
<keyword evidence="7" id="KW-1185">Reference proteome</keyword>
<comment type="similarity">
    <text evidence="1">Belongs to the TASOR family.</text>
</comment>
<evidence type="ECO:0000259" key="3">
    <source>
        <dbReference type="Pfam" id="PF12509"/>
    </source>
</evidence>
<dbReference type="GO" id="GO:0045814">
    <property type="term" value="P:negative regulation of gene expression, epigenetic"/>
    <property type="evidence" value="ECO:0007669"/>
    <property type="project" value="InterPro"/>
</dbReference>
<feature type="region of interest" description="Disordered" evidence="2">
    <location>
        <begin position="1"/>
        <end position="112"/>
    </location>
</feature>
<feature type="domain" description="TASOR alpha/beta" evidence="4">
    <location>
        <begin position="1149"/>
        <end position="1248"/>
    </location>
</feature>
<evidence type="ECO:0000256" key="1">
    <source>
        <dbReference type="ARBA" id="ARBA00008058"/>
    </source>
</evidence>
<proteinExistence type="inferred from homology"/>
<dbReference type="InterPro" id="IPR056243">
    <property type="entry name" value="TASOR_ab_dom"/>
</dbReference>
<dbReference type="CDD" id="cd22569">
    <property type="entry name" value="TASOR_PBD"/>
    <property type="match status" value="1"/>
</dbReference>
<dbReference type="Proteomes" id="UP001488838">
    <property type="component" value="Unassembled WGS sequence"/>
</dbReference>
<evidence type="ECO:0000313" key="6">
    <source>
        <dbReference type="EMBL" id="KAK7819739.1"/>
    </source>
</evidence>